<dbReference type="CTD" id="9953747"/>
<evidence type="ECO:0000259" key="7">
    <source>
        <dbReference type="PROSITE" id="PS50157"/>
    </source>
</evidence>
<feature type="domain" description="C2H2-type" evidence="7">
    <location>
        <begin position="10"/>
        <end position="37"/>
    </location>
</feature>
<protein>
    <submittedName>
        <fullName evidence="8">Zinc finger protein</fullName>
    </submittedName>
</protein>
<feature type="region of interest" description="Disordered" evidence="6">
    <location>
        <begin position="1"/>
        <end position="37"/>
    </location>
</feature>
<organism evidence="8">
    <name type="scientific">Loa loa</name>
    <name type="common">Eye worm</name>
    <name type="synonym">Filaria loa</name>
    <dbReference type="NCBI Taxonomy" id="7209"/>
    <lineage>
        <taxon>Eukaryota</taxon>
        <taxon>Metazoa</taxon>
        <taxon>Ecdysozoa</taxon>
        <taxon>Nematoda</taxon>
        <taxon>Chromadorea</taxon>
        <taxon>Rhabditida</taxon>
        <taxon>Spirurina</taxon>
        <taxon>Spiruromorpha</taxon>
        <taxon>Filarioidea</taxon>
        <taxon>Onchocercidae</taxon>
        <taxon>Loa</taxon>
    </lineage>
</organism>
<dbReference type="SUPFAM" id="SSF57667">
    <property type="entry name" value="beta-beta-alpha zinc fingers"/>
    <property type="match status" value="1"/>
</dbReference>
<dbReference type="InParanoid" id="A0A1S0TEB3"/>
<keyword evidence="2" id="KW-0677">Repeat</keyword>
<evidence type="ECO:0000256" key="1">
    <source>
        <dbReference type="ARBA" id="ARBA00022723"/>
    </source>
</evidence>
<feature type="compositionally biased region" description="Basic and acidic residues" evidence="6">
    <location>
        <begin position="24"/>
        <end position="37"/>
    </location>
</feature>
<keyword evidence="1" id="KW-0479">Metal-binding</keyword>
<keyword evidence="4" id="KW-0862">Zinc</keyword>
<dbReference type="Pfam" id="PF00096">
    <property type="entry name" value="zf-C2H2"/>
    <property type="match status" value="1"/>
</dbReference>
<dbReference type="AlphaFoldDB" id="A0A1S0TEB3"/>
<gene>
    <name evidence="8" type="ORF">LOAG_16247</name>
</gene>
<keyword evidence="3 5" id="KW-0863">Zinc-finger</keyword>
<proteinExistence type="predicted"/>
<dbReference type="FunFam" id="3.30.160.60:FF:000100">
    <property type="entry name" value="Zinc finger 45-like"/>
    <property type="match status" value="1"/>
</dbReference>
<accession>A0A1S0TEB3</accession>
<dbReference type="InterPro" id="IPR013087">
    <property type="entry name" value="Znf_C2H2_type"/>
</dbReference>
<dbReference type="PROSITE" id="PS50157">
    <property type="entry name" value="ZINC_FINGER_C2H2_2"/>
    <property type="match status" value="1"/>
</dbReference>
<evidence type="ECO:0000256" key="2">
    <source>
        <dbReference type="ARBA" id="ARBA00022737"/>
    </source>
</evidence>
<evidence type="ECO:0000256" key="4">
    <source>
        <dbReference type="ARBA" id="ARBA00022833"/>
    </source>
</evidence>
<dbReference type="Gene3D" id="3.30.160.60">
    <property type="entry name" value="Classic Zinc Finger"/>
    <property type="match status" value="1"/>
</dbReference>
<evidence type="ECO:0000313" key="8">
    <source>
        <dbReference type="EMBL" id="EFO12286.1"/>
    </source>
</evidence>
<dbReference type="PROSITE" id="PS00028">
    <property type="entry name" value="ZINC_FINGER_C2H2_1"/>
    <property type="match status" value="1"/>
</dbReference>
<dbReference type="GO" id="GO:0008270">
    <property type="term" value="F:zinc ion binding"/>
    <property type="evidence" value="ECO:0007669"/>
    <property type="project" value="UniProtKB-KW"/>
</dbReference>
<dbReference type="OrthoDB" id="6372560at2759"/>
<dbReference type="InterPro" id="IPR036236">
    <property type="entry name" value="Znf_C2H2_sf"/>
</dbReference>
<dbReference type="RefSeq" id="XP_003151783.1">
    <property type="nucleotide sequence ID" value="XM_003151735.2"/>
</dbReference>
<name>A0A1S0TEB3_LOALO</name>
<evidence type="ECO:0000256" key="5">
    <source>
        <dbReference type="PROSITE-ProRule" id="PRU00042"/>
    </source>
</evidence>
<dbReference type="PANTHER" id="PTHR23235">
    <property type="entry name" value="KRUEPPEL-LIKE TRANSCRIPTION FACTOR"/>
    <property type="match status" value="1"/>
</dbReference>
<sequence>MRTHTGEKPYSCPICKKSFSRPHHKEDHMRTHTRENRKNTVISHATKASLIYQL</sequence>
<dbReference type="EMBL" id="JH712138">
    <property type="protein sequence ID" value="EFO12286.1"/>
    <property type="molecule type" value="Genomic_DNA"/>
</dbReference>
<evidence type="ECO:0000256" key="6">
    <source>
        <dbReference type="SAM" id="MobiDB-lite"/>
    </source>
</evidence>
<evidence type="ECO:0000256" key="3">
    <source>
        <dbReference type="ARBA" id="ARBA00022771"/>
    </source>
</evidence>
<dbReference type="SMART" id="SM00355">
    <property type="entry name" value="ZnF_C2H2"/>
    <property type="match status" value="1"/>
</dbReference>
<dbReference type="GeneID" id="9953747"/>
<dbReference type="KEGG" id="loa:LOAG_16247"/>
<reference evidence="8" key="1">
    <citation type="submission" date="2012-04" db="EMBL/GenBank/DDBJ databases">
        <title>The Genome Sequence of Loa loa.</title>
        <authorList>
            <consortium name="The Broad Institute Genome Sequencing Platform"/>
            <consortium name="Broad Institute Genome Sequencing Center for Infectious Disease"/>
            <person name="Nutman T.B."/>
            <person name="Fink D.L."/>
            <person name="Russ C."/>
            <person name="Young S."/>
            <person name="Zeng Q."/>
            <person name="Gargeya S."/>
            <person name="Alvarado L."/>
            <person name="Berlin A."/>
            <person name="Chapman S.B."/>
            <person name="Chen Z."/>
            <person name="Freedman E."/>
            <person name="Gellesch M."/>
            <person name="Goldberg J."/>
            <person name="Griggs A."/>
            <person name="Gujja S."/>
            <person name="Heilman E.R."/>
            <person name="Heiman D."/>
            <person name="Howarth C."/>
            <person name="Mehta T."/>
            <person name="Neiman D."/>
            <person name="Pearson M."/>
            <person name="Roberts A."/>
            <person name="Saif S."/>
            <person name="Shea T."/>
            <person name="Shenoy N."/>
            <person name="Sisk P."/>
            <person name="Stolte C."/>
            <person name="Sykes S."/>
            <person name="White J."/>
            <person name="Yandava C."/>
            <person name="Haas B."/>
            <person name="Henn M.R."/>
            <person name="Nusbaum C."/>
            <person name="Birren B."/>
        </authorList>
    </citation>
    <scope>NUCLEOTIDE SEQUENCE [LARGE SCALE GENOMIC DNA]</scope>
</reference>